<gene>
    <name evidence="2" type="ORF">EC9_24850</name>
</gene>
<feature type="domain" description="DUF58" evidence="1">
    <location>
        <begin position="22"/>
        <end position="233"/>
    </location>
</feature>
<dbReference type="SUPFAM" id="SSF53300">
    <property type="entry name" value="vWA-like"/>
    <property type="match status" value="1"/>
</dbReference>
<protein>
    <recommendedName>
        <fullName evidence="1">DUF58 domain-containing protein</fullName>
    </recommendedName>
</protein>
<dbReference type="PANTHER" id="PTHR33608">
    <property type="entry name" value="BLL2464 PROTEIN"/>
    <property type="match status" value="1"/>
</dbReference>
<evidence type="ECO:0000313" key="3">
    <source>
        <dbReference type="Proteomes" id="UP000319557"/>
    </source>
</evidence>
<dbReference type="AlphaFoldDB" id="A0A517M0A5"/>
<sequence length="275" mass="31756">MEGFCNGLHKSPHKGFSVEFKEHRQYVHGDEIRTIDWKLFAKTDRLYIREYEEETNLRCNILLDKSGSMGYCGSRSGGVSKHDYAVRLAACLGHLMLAQQDAVGLIHFDDAVRRIIPPRSKPTHLTAIVNELSGLKAEHETELASVFHQLVPKIPRRGLLVIISDLFGNIDELMKALAHFRHAKHEIVIFQIWDPDELDFPFRQWTQFQSLEQKSHRRLIDPAHLRKAYLKNLETFREALTAGCHRNRIDLVPVVTDQPYAEALASYLATRRRLR</sequence>
<dbReference type="KEGG" id="ruv:EC9_24850"/>
<dbReference type="Pfam" id="PF01882">
    <property type="entry name" value="DUF58"/>
    <property type="match status" value="1"/>
</dbReference>
<evidence type="ECO:0000259" key="1">
    <source>
        <dbReference type="Pfam" id="PF01882"/>
    </source>
</evidence>
<dbReference type="InterPro" id="IPR036465">
    <property type="entry name" value="vWFA_dom_sf"/>
</dbReference>
<organism evidence="2 3">
    <name type="scientific">Rosistilla ulvae</name>
    <dbReference type="NCBI Taxonomy" id="1930277"/>
    <lineage>
        <taxon>Bacteria</taxon>
        <taxon>Pseudomonadati</taxon>
        <taxon>Planctomycetota</taxon>
        <taxon>Planctomycetia</taxon>
        <taxon>Pirellulales</taxon>
        <taxon>Pirellulaceae</taxon>
        <taxon>Rosistilla</taxon>
    </lineage>
</organism>
<dbReference type="Gene3D" id="3.40.50.410">
    <property type="entry name" value="von Willebrand factor, type A domain"/>
    <property type="match status" value="1"/>
</dbReference>
<proteinExistence type="predicted"/>
<accession>A0A517M0A5</accession>
<dbReference type="Proteomes" id="UP000319557">
    <property type="component" value="Chromosome"/>
</dbReference>
<evidence type="ECO:0000313" key="2">
    <source>
        <dbReference type="EMBL" id="QDS88295.1"/>
    </source>
</evidence>
<reference evidence="2 3" key="1">
    <citation type="submission" date="2019-02" db="EMBL/GenBank/DDBJ databases">
        <title>Deep-cultivation of Planctomycetes and their phenomic and genomic characterization uncovers novel biology.</title>
        <authorList>
            <person name="Wiegand S."/>
            <person name="Jogler M."/>
            <person name="Boedeker C."/>
            <person name="Pinto D."/>
            <person name="Vollmers J."/>
            <person name="Rivas-Marin E."/>
            <person name="Kohn T."/>
            <person name="Peeters S.H."/>
            <person name="Heuer A."/>
            <person name="Rast P."/>
            <person name="Oberbeckmann S."/>
            <person name="Bunk B."/>
            <person name="Jeske O."/>
            <person name="Meyerdierks A."/>
            <person name="Storesund J.E."/>
            <person name="Kallscheuer N."/>
            <person name="Luecker S."/>
            <person name="Lage O.M."/>
            <person name="Pohl T."/>
            <person name="Merkel B.J."/>
            <person name="Hornburger P."/>
            <person name="Mueller R.-W."/>
            <person name="Bruemmer F."/>
            <person name="Labrenz M."/>
            <person name="Spormann A.M."/>
            <person name="Op den Camp H."/>
            <person name="Overmann J."/>
            <person name="Amann R."/>
            <person name="Jetten M.S.M."/>
            <person name="Mascher T."/>
            <person name="Medema M.H."/>
            <person name="Devos D.P."/>
            <person name="Kaster A.-K."/>
            <person name="Ovreas L."/>
            <person name="Rohde M."/>
            <person name="Galperin M.Y."/>
            <person name="Jogler C."/>
        </authorList>
    </citation>
    <scope>NUCLEOTIDE SEQUENCE [LARGE SCALE GENOMIC DNA]</scope>
    <source>
        <strain evidence="2 3">EC9</strain>
    </source>
</reference>
<dbReference type="InterPro" id="IPR002881">
    <property type="entry name" value="DUF58"/>
</dbReference>
<dbReference type="PANTHER" id="PTHR33608:SF7">
    <property type="entry name" value="DUF58 DOMAIN-CONTAINING PROTEIN"/>
    <property type="match status" value="1"/>
</dbReference>
<keyword evidence="3" id="KW-1185">Reference proteome</keyword>
<dbReference type="EMBL" id="CP036261">
    <property type="protein sequence ID" value="QDS88295.1"/>
    <property type="molecule type" value="Genomic_DNA"/>
</dbReference>
<name>A0A517M0A5_9BACT</name>